<gene>
    <name evidence="1" type="ORF">CPT_Margaery89</name>
</gene>
<sequence length="76" mass="8925">MKYVLEYHEHQITEPMIDKMRVYNQNITSIKPLSVCREFGGYSFAMYTNSEDDATAYLKSIGAIFDKFEKVWKVGF</sequence>
<keyword evidence="2" id="KW-1185">Reference proteome</keyword>
<proteinExistence type="predicted"/>
<protein>
    <submittedName>
        <fullName evidence="1">Uncharacterized protein</fullName>
    </submittedName>
</protein>
<organism evidence="1 2">
    <name type="scientific">Citrobacter phage Margaery</name>
    <dbReference type="NCBI Taxonomy" id="1701810"/>
    <lineage>
        <taxon>Viruses</taxon>
        <taxon>Duplodnaviria</taxon>
        <taxon>Heunggongvirae</taxon>
        <taxon>Uroviricota</taxon>
        <taxon>Caudoviricetes</taxon>
        <taxon>Pantevenvirales</taxon>
        <taxon>Straboviridae</taxon>
        <taxon>Pseudotevenvirus</taxon>
        <taxon>Pseudotevenvirus margaery</taxon>
    </lineage>
</organism>
<accession>A0A0M4QW37</accession>
<evidence type="ECO:0000313" key="1">
    <source>
        <dbReference type="EMBL" id="ALF01778.1"/>
    </source>
</evidence>
<dbReference type="Proteomes" id="UP000201970">
    <property type="component" value="Segment"/>
</dbReference>
<name>A0A0M4QW37_9CAUD</name>
<dbReference type="KEGG" id="vg:26647274"/>
<dbReference type="RefSeq" id="YP_009194904.1">
    <property type="nucleotide sequence ID" value="NC_028755.1"/>
</dbReference>
<dbReference type="EMBL" id="KT381880">
    <property type="protein sequence ID" value="ALF01778.1"/>
    <property type="molecule type" value="Genomic_DNA"/>
</dbReference>
<evidence type="ECO:0000313" key="2">
    <source>
        <dbReference type="Proteomes" id="UP000201970"/>
    </source>
</evidence>
<reference evidence="1 2" key="1">
    <citation type="submission" date="2015-08" db="EMBL/GenBank/DDBJ databases">
        <title>The Complete Genome of Citrobacter freundii Myophage Margaery.</title>
        <authorList>
            <person name="Yi D."/>
            <person name="Cadungog J.N."/>
            <person name="Cahill J.L."/>
            <person name="Rasche E.S."/>
            <person name="Everett G.F.K."/>
        </authorList>
    </citation>
    <scope>NUCLEOTIDE SEQUENCE [LARGE SCALE GENOMIC DNA]</scope>
</reference>
<dbReference type="GeneID" id="26647274"/>